<dbReference type="UniPathway" id="UPA00606"/>
<dbReference type="Gene3D" id="3.40.50.1580">
    <property type="entry name" value="Nucleoside phosphorylase domain"/>
    <property type="match status" value="1"/>
</dbReference>
<dbReference type="EC" id="2.4.2.1" evidence="4"/>
<dbReference type="AlphaFoldDB" id="A0A3G9K2C4"/>
<evidence type="ECO:0000313" key="10">
    <source>
        <dbReference type="EMBL" id="BBH50566.1"/>
    </source>
</evidence>
<keyword evidence="6" id="KW-0808">Transferase</keyword>
<dbReference type="InterPro" id="IPR007553">
    <property type="entry name" value="2-thiour_desulf"/>
</dbReference>
<reference evidence="11" key="1">
    <citation type="submission" date="2018-11" db="EMBL/GenBank/DDBJ databases">
        <title>Comparative genomics of Parolsenella catena and Libanicoccus massiliensis: Reclassification of Libanicoccus massiliensis as Parolsenella massiliensis comb. nov.</title>
        <authorList>
            <person name="Sakamoto M."/>
            <person name="Ikeyama N."/>
            <person name="Murakami T."/>
            <person name="Mori H."/>
            <person name="Yuki M."/>
            <person name="Ohkuma M."/>
        </authorList>
    </citation>
    <scope>NUCLEOTIDE SEQUENCE [LARGE SCALE GENOMIC DNA]</scope>
    <source>
        <strain evidence="11">JCM 31932</strain>
    </source>
</reference>
<dbReference type="CDD" id="cd09009">
    <property type="entry name" value="PNP-EcPNPII_like"/>
    <property type="match status" value="1"/>
</dbReference>
<dbReference type="InterPro" id="IPR000845">
    <property type="entry name" value="Nucleoside_phosphorylase_d"/>
</dbReference>
<comment type="catalytic activity">
    <reaction evidence="8">
        <text>a purine 2'-deoxy-D-ribonucleoside + phosphate = a purine nucleobase + 2-deoxy-alpha-D-ribose 1-phosphate</text>
        <dbReference type="Rhea" id="RHEA:36431"/>
        <dbReference type="ChEBI" id="CHEBI:26386"/>
        <dbReference type="ChEBI" id="CHEBI:43474"/>
        <dbReference type="ChEBI" id="CHEBI:57259"/>
        <dbReference type="ChEBI" id="CHEBI:142361"/>
        <dbReference type="EC" id="2.4.2.1"/>
    </reaction>
</comment>
<dbReference type="GO" id="GO:0005737">
    <property type="term" value="C:cytoplasm"/>
    <property type="evidence" value="ECO:0007669"/>
    <property type="project" value="TreeGrafter"/>
</dbReference>
<comment type="similarity">
    <text evidence="3">Belongs to the PNP/MTAP phosphorylase family.</text>
</comment>
<evidence type="ECO:0000256" key="7">
    <source>
        <dbReference type="ARBA" id="ARBA00031036"/>
    </source>
</evidence>
<evidence type="ECO:0000256" key="6">
    <source>
        <dbReference type="ARBA" id="ARBA00022679"/>
    </source>
</evidence>
<keyword evidence="5" id="KW-0328">Glycosyltransferase</keyword>
<comment type="function">
    <text evidence="1">The purine nucleoside phosphorylases catalyze the phosphorolytic breakdown of the N-glycosidic bond in the beta-(deoxy)ribonucleoside molecules, with the formation of the corresponding free purine bases and pentose-1-phosphate. Cleaves guanosine, inosine, 2'-deoxyguanosine and 2'-deoxyinosine.</text>
</comment>
<evidence type="ECO:0000256" key="1">
    <source>
        <dbReference type="ARBA" id="ARBA00002678"/>
    </source>
</evidence>
<organism evidence="10 11">
    <name type="scientific">Parolsenella catena</name>
    <dbReference type="NCBI Taxonomy" id="2003188"/>
    <lineage>
        <taxon>Bacteria</taxon>
        <taxon>Bacillati</taxon>
        <taxon>Actinomycetota</taxon>
        <taxon>Coriobacteriia</taxon>
        <taxon>Coriobacteriales</taxon>
        <taxon>Atopobiaceae</taxon>
        <taxon>Parolsenella</taxon>
    </lineage>
</organism>
<dbReference type="NCBIfam" id="NF006054">
    <property type="entry name" value="PRK08202.1"/>
    <property type="match status" value="1"/>
</dbReference>
<dbReference type="KEGG" id="pcat:Pcatena_11530"/>
<gene>
    <name evidence="10" type="ORF">Pcatena_11530</name>
</gene>
<dbReference type="PANTHER" id="PTHR11904">
    <property type="entry name" value="METHYLTHIOADENOSINE/PURINE NUCLEOSIDE PHOSPHORYLASE"/>
    <property type="match status" value="1"/>
</dbReference>
<evidence type="ECO:0000256" key="5">
    <source>
        <dbReference type="ARBA" id="ARBA00022676"/>
    </source>
</evidence>
<evidence type="ECO:0000256" key="8">
    <source>
        <dbReference type="ARBA" id="ARBA00048556"/>
    </source>
</evidence>
<dbReference type="InterPro" id="IPR011268">
    <property type="entry name" value="Purine_phosphorylase"/>
</dbReference>
<name>A0A3G9K2C4_9ACTN</name>
<dbReference type="EMBL" id="AP019367">
    <property type="protein sequence ID" value="BBH50566.1"/>
    <property type="molecule type" value="Genomic_DNA"/>
</dbReference>
<dbReference type="GO" id="GO:0004731">
    <property type="term" value="F:purine-nucleoside phosphorylase activity"/>
    <property type="evidence" value="ECO:0007669"/>
    <property type="project" value="UniProtKB-EC"/>
</dbReference>
<evidence type="ECO:0000256" key="3">
    <source>
        <dbReference type="ARBA" id="ARBA00006751"/>
    </source>
</evidence>
<evidence type="ECO:0000313" key="11">
    <source>
        <dbReference type="Proteomes" id="UP000273154"/>
    </source>
</evidence>
<evidence type="ECO:0000259" key="9">
    <source>
        <dbReference type="Pfam" id="PF01048"/>
    </source>
</evidence>
<sequence>MGVCPEMDGGLGCPRPPAELRGARVVTAAGTDVTAAYERGAAVALDRARECLAPLAVLKAKSPACGHGLVYDGSFTGRLVSGSGLCARALEREGIVVVDENVIEGCRASVEHPVAIVLGSGLGALAGLVKPVRRIPYEDIEGFPAHARPIPGHRFEATVGTLDGVPVVVYPGRVHLYQGYGPAEVASLVRHAHKLGCRDIVFACSTGAIAGRGHVGLGLITDHLNLTGANPLVEDEDLACVDSPFVGMTDAYTPYLRELAADVAQQEHIELQQGVYAGLLGPSFETAAEVAALGCLGASFAGMSLVCEAIMAHALGMNVLGLTLAANMAGEAGVTHESVLEVAAQHEADFERLVRGVLARLK</sequence>
<dbReference type="Pfam" id="PF01048">
    <property type="entry name" value="PNP_UDP_1"/>
    <property type="match status" value="1"/>
</dbReference>
<dbReference type="Pfam" id="PF04463">
    <property type="entry name" value="2-thiour_desulf"/>
    <property type="match status" value="1"/>
</dbReference>
<evidence type="ECO:0000256" key="4">
    <source>
        <dbReference type="ARBA" id="ARBA00011886"/>
    </source>
</evidence>
<feature type="domain" description="Nucleoside phosphorylase" evidence="9">
    <location>
        <begin position="113"/>
        <end position="358"/>
    </location>
</feature>
<comment type="pathway">
    <text evidence="2">Purine metabolism; purine nucleoside salvage.</text>
</comment>
<evidence type="ECO:0000256" key="2">
    <source>
        <dbReference type="ARBA" id="ARBA00005058"/>
    </source>
</evidence>
<keyword evidence="11" id="KW-1185">Reference proteome</keyword>
<dbReference type="PANTHER" id="PTHR11904:SF9">
    <property type="entry name" value="PURINE NUCLEOSIDE PHOSPHORYLASE-RELATED"/>
    <property type="match status" value="1"/>
</dbReference>
<dbReference type="GO" id="GO:0009116">
    <property type="term" value="P:nucleoside metabolic process"/>
    <property type="evidence" value="ECO:0007669"/>
    <property type="project" value="InterPro"/>
</dbReference>
<dbReference type="Proteomes" id="UP000273154">
    <property type="component" value="Chromosome"/>
</dbReference>
<dbReference type="SUPFAM" id="SSF53167">
    <property type="entry name" value="Purine and uridine phosphorylases"/>
    <property type="match status" value="1"/>
</dbReference>
<dbReference type="InterPro" id="IPR035994">
    <property type="entry name" value="Nucleoside_phosphorylase_sf"/>
</dbReference>
<protein>
    <recommendedName>
        <fullName evidence="4">purine-nucleoside phosphorylase</fullName>
        <ecNumber evidence="4">2.4.2.1</ecNumber>
    </recommendedName>
    <alternativeName>
        <fullName evidence="7">Inosine-guanosine phosphorylase</fullName>
    </alternativeName>
</protein>
<accession>A0A3G9K2C4</accession>
<proteinExistence type="inferred from homology"/>